<evidence type="ECO:0000313" key="3">
    <source>
        <dbReference type="Proteomes" id="UP000494206"/>
    </source>
</evidence>
<reference evidence="2 3" key="1">
    <citation type="submission" date="2020-04" db="EMBL/GenBank/DDBJ databases">
        <authorList>
            <person name="Laetsch R D."/>
            <person name="Stevens L."/>
            <person name="Kumar S."/>
            <person name="Blaxter L. M."/>
        </authorList>
    </citation>
    <scope>NUCLEOTIDE SEQUENCE [LARGE SCALE GENOMIC DNA]</scope>
</reference>
<keyword evidence="3" id="KW-1185">Reference proteome</keyword>
<evidence type="ECO:0000313" key="2">
    <source>
        <dbReference type="EMBL" id="CAB3410146.1"/>
    </source>
</evidence>
<accession>A0A8S1FE18</accession>
<keyword evidence="1" id="KW-1133">Transmembrane helix</keyword>
<keyword evidence="1" id="KW-0812">Transmembrane</keyword>
<feature type="transmembrane region" description="Helical" evidence="1">
    <location>
        <begin position="98"/>
        <end position="119"/>
    </location>
</feature>
<name>A0A8S1FE18_9PELO</name>
<keyword evidence="1" id="KW-0472">Membrane</keyword>
<evidence type="ECO:0000256" key="1">
    <source>
        <dbReference type="SAM" id="Phobius"/>
    </source>
</evidence>
<comment type="caution">
    <text evidence="2">The sequence shown here is derived from an EMBL/GenBank/DDBJ whole genome shotgun (WGS) entry which is preliminary data.</text>
</comment>
<dbReference type="EMBL" id="CADEPM010000010">
    <property type="protein sequence ID" value="CAB3410146.1"/>
    <property type="molecule type" value="Genomic_DNA"/>
</dbReference>
<dbReference type="Proteomes" id="UP000494206">
    <property type="component" value="Unassembled WGS sequence"/>
</dbReference>
<protein>
    <submittedName>
        <fullName evidence="2">Uncharacterized protein</fullName>
    </submittedName>
</protein>
<feature type="transmembrane region" description="Helical" evidence="1">
    <location>
        <begin position="53"/>
        <end position="77"/>
    </location>
</feature>
<proteinExistence type="predicted"/>
<gene>
    <name evidence="2" type="ORF">CBOVIS_LOCUS11706</name>
</gene>
<sequence length="125" mass="14512">MRLISALVSVVVAVCFQTQELSYDAQTVTKRNPSMMRESGYCILLTHLLIRHFYLIMHPLSALSLVAVTYACYLIMAEQRKHAIEMGSNETPFSLFELPHVWLFLLYAFFLMVLRWMAIDEPNHN</sequence>
<dbReference type="AlphaFoldDB" id="A0A8S1FE18"/>
<organism evidence="2 3">
    <name type="scientific">Caenorhabditis bovis</name>
    <dbReference type="NCBI Taxonomy" id="2654633"/>
    <lineage>
        <taxon>Eukaryota</taxon>
        <taxon>Metazoa</taxon>
        <taxon>Ecdysozoa</taxon>
        <taxon>Nematoda</taxon>
        <taxon>Chromadorea</taxon>
        <taxon>Rhabditida</taxon>
        <taxon>Rhabditina</taxon>
        <taxon>Rhabditomorpha</taxon>
        <taxon>Rhabditoidea</taxon>
        <taxon>Rhabditidae</taxon>
        <taxon>Peloderinae</taxon>
        <taxon>Caenorhabditis</taxon>
    </lineage>
</organism>